<reference evidence="2 3" key="1">
    <citation type="submission" date="2020-09" db="EMBL/GenBank/DDBJ databases">
        <title>Roseomonas.</title>
        <authorList>
            <person name="Zhu W."/>
        </authorList>
    </citation>
    <scope>NUCLEOTIDE SEQUENCE [LARGE SCALE GENOMIC DNA]</scope>
    <source>
        <strain evidence="2 3">1311</strain>
    </source>
</reference>
<dbReference type="RefSeq" id="WP_207450907.1">
    <property type="nucleotide sequence ID" value="NZ_CP061098.1"/>
</dbReference>
<comment type="caution">
    <text evidence="2">The sequence shown here is derived from an EMBL/GenBank/DDBJ whole genome shotgun (WGS) entry which is preliminary data.</text>
</comment>
<dbReference type="Proteomes" id="UP001518990">
    <property type="component" value="Unassembled WGS sequence"/>
</dbReference>
<dbReference type="Gene3D" id="3.90.320.10">
    <property type="match status" value="1"/>
</dbReference>
<dbReference type="InterPro" id="IPR011604">
    <property type="entry name" value="PDDEXK-like_dom_sf"/>
</dbReference>
<sequence>MSTPVSPLATVRRFAEIVTRADLSGLAFQHLALCRRRAWLHLQRIDYAHLDEHMQRGLALHDMSRPRDHSVAGLIGLAPDRIDWSGRQVYEAKGSAGAADAVSRQGAFYALMLWAAQGKPWQAIAHILPAKRERSIMLDPKMVNDMLEAAEALEALRDTADPPTVAFTSFCAQCSYRHLCGVG</sequence>
<dbReference type="PANTHER" id="PTHR37168:SF2">
    <property type="entry name" value="CRISPR-ASSOCIATED EXONUCLEASE CAS4"/>
    <property type="match status" value="1"/>
</dbReference>
<protein>
    <submittedName>
        <fullName evidence="2">Dna2/Cas4 domain-containing protein</fullName>
    </submittedName>
</protein>
<evidence type="ECO:0000313" key="2">
    <source>
        <dbReference type="EMBL" id="MBO1077094.1"/>
    </source>
</evidence>
<name>A0ABS3KI00_9PROT</name>
<keyword evidence="3" id="KW-1185">Reference proteome</keyword>
<organism evidence="2 3">
    <name type="scientific">Roseomonas marmotae</name>
    <dbReference type="NCBI Taxonomy" id="2768161"/>
    <lineage>
        <taxon>Bacteria</taxon>
        <taxon>Pseudomonadati</taxon>
        <taxon>Pseudomonadota</taxon>
        <taxon>Alphaproteobacteria</taxon>
        <taxon>Acetobacterales</taxon>
        <taxon>Roseomonadaceae</taxon>
        <taxon>Roseomonas</taxon>
    </lineage>
</organism>
<evidence type="ECO:0000259" key="1">
    <source>
        <dbReference type="Pfam" id="PF01930"/>
    </source>
</evidence>
<feature type="domain" description="DUF83" evidence="1">
    <location>
        <begin position="25"/>
        <end position="180"/>
    </location>
</feature>
<dbReference type="EMBL" id="JACTNF010000041">
    <property type="protein sequence ID" value="MBO1077094.1"/>
    <property type="molecule type" value="Genomic_DNA"/>
</dbReference>
<proteinExistence type="predicted"/>
<dbReference type="PANTHER" id="PTHR37168">
    <property type="entry name" value="CRISPR-ASSOCIATED EXONUCLEASE CAS4"/>
    <property type="match status" value="1"/>
</dbReference>
<evidence type="ECO:0000313" key="3">
    <source>
        <dbReference type="Proteomes" id="UP001518990"/>
    </source>
</evidence>
<accession>A0ABS3KI00</accession>
<gene>
    <name evidence="2" type="ORF">IAI60_21025</name>
</gene>
<dbReference type="InterPro" id="IPR022765">
    <property type="entry name" value="Dna2/Cas4_DUF83"/>
</dbReference>
<dbReference type="Pfam" id="PF01930">
    <property type="entry name" value="Cas_Cas4"/>
    <property type="match status" value="1"/>
</dbReference>